<dbReference type="InterPro" id="IPR035912">
    <property type="entry name" value="EHR_sf"/>
</dbReference>
<name>A0A8J5XMY9_DIALT</name>
<reference evidence="3" key="1">
    <citation type="submission" date="2021-05" db="EMBL/GenBank/DDBJ databases">
        <title>The genome of the haptophyte Pavlova lutheri (Diacronema luteri, Pavlovales) - a model for lipid biosynthesis in eukaryotic algae.</title>
        <authorList>
            <person name="Hulatt C.J."/>
            <person name="Posewitz M.C."/>
        </authorList>
    </citation>
    <scope>NUCLEOTIDE SEQUENCE</scope>
    <source>
        <strain evidence="3">NIVA-4/92</strain>
    </source>
</reference>
<dbReference type="Pfam" id="PF01133">
    <property type="entry name" value="ER"/>
    <property type="match status" value="1"/>
</dbReference>
<dbReference type="PANTHER" id="PTHR12373:SF0">
    <property type="entry name" value="ENHANCER OF RUDIMENTARY HOMOLOG"/>
    <property type="match status" value="1"/>
</dbReference>
<keyword evidence="4" id="KW-1185">Reference proteome</keyword>
<dbReference type="PANTHER" id="PTHR12373">
    <property type="entry name" value="ENHANCER OF RUDIMENTARY ERH"/>
    <property type="match status" value="1"/>
</dbReference>
<keyword evidence="2" id="KW-0131">Cell cycle</keyword>
<dbReference type="OrthoDB" id="7887808at2759"/>
<sequence length="104" mass="12045">MAQSNHTILLIQYTDSPNSRTYMDFETLVQGIDGVCAIYESELKRCNPGVRNITYDVSDLYKYIDQLTDLSMLIYNAQTTSYIPRGKDWIKTQVFNHLKRQAAQ</sequence>
<dbReference type="Proteomes" id="UP000751190">
    <property type="component" value="Unassembled WGS sequence"/>
</dbReference>
<evidence type="ECO:0000313" key="4">
    <source>
        <dbReference type="Proteomes" id="UP000751190"/>
    </source>
</evidence>
<comment type="caution">
    <text evidence="3">The sequence shown here is derived from an EMBL/GenBank/DDBJ whole genome shotgun (WGS) entry which is preliminary data.</text>
</comment>
<dbReference type="Gene3D" id="3.30.2260.10">
    <property type="entry name" value="Enhancer of rudimentary"/>
    <property type="match status" value="1"/>
</dbReference>
<dbReference type="OMA" id="ESRTWSD"/>
<comment type="function">
    <text evidence="2">May have a role in the cell cycle.</text>
</comment>
<organism evidence="3 4">
    <name type="scientific">Diacronema lutheri</name>
    <name type="common">Unicellular marine alga</name>
    <name type="synonym">Monochrysis lutheri</name>
    <dbReference type="NCBI Taxonomy" id="2081491"/>
    <lineage>
        <taxon>Eukaryota</taxon>
        <taxon>Haptista</taxon>
        <taxon>Haptophyta</taxon>
        <taxon>Pavlovophyceae</taxon>
        <taxon>Pavlovales</taxon>
        <taxon>Pavlovaceae</taxon>
        <taxon>Diacronema</taxon>
    </lineage>
</organism>
<dbReference type="EMBL" id="JAGTXO010000008">
    <property type="protein sequence ID" value="KAG8466499.1"/>
    <property type="molecule type" value="Genomic_DNA"/>
</dbReference>
<dbReference type="AlphaFoldDB" id="A0A8J5XMY9"/>
<evidence type="ECO:0000256" key="2">
    <source>
        <dbReference type="PIRNR" id="PIRNR016393"/>
    </source>
</evidence>
<dbReference type="PIRSF" id="PIRSF016393">
    <property type="entry name" value="Enh_rudimentary"/>
    <property type="match status" value="1"/>
</dbReference>
<dbReference type="SUPFAM" id="SSF143875">
    <property type="entry name" value="ERH-like"/>
    <property type="match status" value="1"/>
</dbReference>
<proteinExistence type="inferred from homology"/>
<evidence type="ECO:0000313" key="3">
    <source>
        <dbReference type="EMBL" id="KAG8466499.1"/>
    </source>
</evidence>
<accession>A0A8J5XMY9</accession>
<dbReference type="InterPro" id="IPR000781">
    <property type="entry name" value="ERH"/>
</dbReference>
<evidence type="ECO:0000256" key="1">
    <source>
        <dbReference type="ARBA" id="ARBA00007491"/>
    </source>
</evidence>
<comment type="similarity">
    <text evidence="1 2">Belongs to the E(R) family.</text>
</comment>
<gene>
    <name evidence="3" type="ORF">KFE25_002255</name>
</gene>
<protein>
    <recommendedName>
        <fullName evidence="2">Enhancer of rudimentary homolog</fullName>
    </recommendedName>
</protein>